<dbReference type="InterPro" id="IPR006058">
    <property type="entry name" value="2Fe2S_fd_BS"/>
</dbReference>
<evidence type="ECO:0000259" key="6">
    <source>
        <dbReference type="PROSITE" id="PS51085"/>
    </source>
</evidence>
<evidence type="ECO:0000313" key="7">
    <source>
        <dbReference type="EMBL" id="CAI8036029.1"/>
    </source>
</evidence>
<dbReference type="PROSITE" id="PS00197">
    <property type="entry name" value="2FE2S_FER_1"/>
    <property type="match status" value="1"/>
</dbReference>
<dbReference type="Pfam" id="PF01799">
    <property type="entry name" value="Fer2_2"/>
    <property type="match status" value="1"/>
</dbReference>
<proteinExistence type="predicted"/>
<dbReference type="InterPro" id="IPR006311">
    <property type="entry name" value="TAT_signal"/>
</dbReference>
<dbReference type="InterPro" id="IPR002888">
    <property type="entry name" value="2Fe-2S-bd"/>
</dbReference>
<evidence type="ECO:0000256" key="3">
    <source>
        <dbReference type="ARBA" id="ARBA00023002"/>
    </source>
</evidence>
<dbReference type="InterPro" id="IPR051452">
    <property type="entry name" value="Diverse_Oxidoreductases"/>
</dbReference>
<dbReference type="CDD" id="cd00207">
    <property type="entry name" value="fer2"/>
    <property type="match status" value="1"/>
</dbReference>
<keyword evidence="3" id="KW-0560">Oxidoreductase</keyword>
<dbReference type="Gene3D" id="1.10.150.120">
    <property type="entry name" value="[2Fe-2S]-binding domain"/>
    <property type="match status" value="1"/>
</dbReference>
<keyword evidence="2" id="KW-0479">Metal-binding</keyword>
<reference evidence="7" key="1">
    <citation type="submission" date="2023-03" db="EMBL/GenBank/DDBJ databases">
        <authorList>
            <person name="Steffen K."/>
            <person name="Cardenas P."/>
        </authorList>
    </citation>
    <scope>NUCLEOTIDE SEQUENCE</scope>
</reference>
<dbReference type="AlphaFoldDB" id="A0AA35SUP1"/>
<evidence type="ECO:0000256" key="4">
    <source>
        <dbReference type="ARBA" id="ARBA00023004"/>
    </source>
</evidence>
<sequence>MPDKEKKKGTNISRRSFLKGVGTGTVAATVAPSVLIGSEKTADAQQVGDAVESATIQLNINGEPYQVEVEARTTLLTVLRDGSDTSGNNVDLTGAKLICDRGECGGCTVMVDGKTVYACMMLAMDAQDKQITTVEGIADGDDLHPVQEAFIQHDALMCGFCTPGFIVSSTALLSENTKPTLEEIKVGLSGNTCRCGHLSVHLDAVKTASKKM</sequence>
<dbReference type="PROSITE" id="PS51085">
    <property type="entry name" value="2FE2S_FER_2"/>
    <property type="match status" value="1"/>
</dbReference>
<keyword evidence="4" id="KW-0408">Iron</keyword>
<comment type="caution">
    <text evidence="7">The sequence shown here is derived from an EMBL/GenBank/DDBJ whole genome shotgun (WGS) entry which is preliminary data.</text>
</comment>
<gene>
    <name evidence="7" type="ORF">GBAR_LOCUS20215</name>
</gene>
<evidence type="ECO:0000313" key="8">
    <source>
        <dbReference type="Proteomes" id="UP001174909"/>
    </source>
</evidence>
<dbReference type="PANTHER" id="PTHR44379:SF8">
    <property type="entry name" value="XANTHINE DEHYDROGENASE IRON-SULFUR-BINDING SUBUNIT XDHC-RELATED"/>
    <property type="match status" value="1"/>
</dbReference>
<accession>A0AA35SUP1</accession>
<dbReference type="EMBL" id="CASHTH010002841">
    <property type="protein sequence ID" value="CAI8036029.1"/>
    <property type="molecule type" value="Genomic_DNA"/>
</dbReference>
<dbReference type="PANTHER" id="PTHR44379">
    <property type="entry name" value="OXIDOREDUCTASE WITH IRON-SULFUR SUBUNIT"/>
    <property type="match status" value="1"/>
</dbReference>
<protein>
    <submittedName>
        <fullName evidence="7">Aldehyde oxidoreductase iron-sulfur-binding subunit PaoA</fullName>
    </submittedName>
</protein>
<dbReference type="GO" id="GO:0051537">
    <property type="term" value="F:2 iron, 2 sulfur cluster binding"/>
    <property type="evidence" value="ECO:0007669"/>
    <property type="project" value="UniProtKB-KW"/>
</dbReference>
<dbReference type="InterPro" id="IPR036884">
    <property type="entry name" value="2Fe-2S-bd_dom_sf"/>
</dbReference>
<keyword evidence="8" id="KW-1185">Reference proteome</keyword>
<dbReference type="GO" id="GO:0016491">
    <property type="term" value="F:oxidoreductase activity"/>
    <property type="evidence" value="ECO:0007669"/>
    <property type="project" value="UniProtKB-KW"/>
</dbReference>
<evidence type="ECO:0000256" key="5">
    <source>
        <dbReference type="ARBA" id="ARBA00023014"/>
    </source>
</evidence>
<evidence type="ECO:0000256" key="1">
    <source>
        <dbReference type="ARBA" id="ARBA00022714"/>
    </source>
</evidence>
<dbReference type="InterPro" id="IPR012675">
    <property type="entry name" value="Beta-grasp_dom_sf"/>
</dbReference>
<name>A0AA35SUP1_GEOBA</name>
<dbReference type="SUPFAM" id="SSF54292">
    <property type="entry name" value="2Fe-2S ferredoxin-like"/>
    <property type="match status" value="1"/>
</dbReference>
<dbReference type="NCBIfam" id="TIGR01409">
    <property type="entry name" value="TAT_signal_seq"/>
    <property type="match status" value="1"/>
</dbReference>
<dbReference type="InterPro" id="IPR019546">
    <property type="entry name" value="TAT_signal_bac_arc"/>
</dbReference>
<dbReference type="Pfam" id="PF00111">
    <property type="entry name" value="Fer2"/>
    <property type="match status" value="1"/>
</dbReference>
<organism evidence="7 8">
    <name type="scientific">Geodia barretti</name>
    <name type="common">Barrett's horny sponge</name>
    <dbReference type="NCBI Taxonomy" id="519541"/>
    <lineage>
        <taxon>Eukaryota</taxon>
        <taxon>Metazoa</taxon>
        <taxon>Porifera</taxon>
        <taxon>Demospongiae</taxon>
        <taxon>Heteroscleromorpha</taxon>
        <taxon>Tetractinellida</taxon>
        <taxon>Astrophorina</taxon>
        <taxon>Geodiidae</taxon>
        <taxon>Geodia</taxon>
    </lineage>
</organism>
<keyword evidence="5" id="KW-0411">Iron-sulfur</keyword>
<dbReference type="InterPro" id="IPR036010">
    <property type="entry name" value="2Fe-2S_ferredoxin-like_sf"/>
</dbReference>
<evidence type="ECO:0000256" key="2">
    <source>
        <dbReference type="ARBA" id="ARBA00022723"/>
    </source>
</evidence>
<dbReference type="InterPro" id="IPR001041">
    <property type="entry name" value="2Fe-2S_ferredoxin-type"/>
</dbReference>
<dbReference type="SUPFAM" id="SSF47741">
    <property type="entry name" value="CO dehydrogenase ISP C-domain like"/>
    <property type="match status" value="1"/>
</dbReference>
<feature type="domain" description="2Fe-2S ferredoxin-type" evidence="6">
    <location>
        <begin position="54"/>
        <end position="137"/>
    </location>
</feature>
<dbReference type="PROSITE" id="PS51318">
    <property type="entry name" value="TAT"/>
    <property type="match status" value="1"/>
</dbReference>
<dbReference type="Gene3D" id="3.10.20.30">
    <property type="match status" value="1"/>
</dbReference>
<dbReference type="Proteomes" id="UP001174909">
    <property type="component" value="Unassembled WGS sequence"/>
</dbReference>
<keyword evidence="1" id="KW-0001">2Fe-2S</keyword>
<dbReference type="GO" id="GO:0046872">
    <property type="term" value="F:metal ion binding"/>
    <property type="evidence" value="ECO:0007669"/>
    <property type="project" value="UniProtKB-KW"/>
</dbReference>